<organism evidence="1 2">
    <name type="scientific">Candidatus Caccousia avicola</name>
    <dbReference type="NCBI Taxonomy" id="2840721"/>
    <lineage>
        <taxon>Bacteria</taxon>
        <taxon>Bacillati</taxon>
        <taxon>Bacillota</taxon>
        <taxon>Clostridia</taxon>
        <taxon>Eubacteriales</taxon>
        <taxon>Oscillospiraceae</taxon>
        <taxon>Oscillospiraceae incertae sedis</taxon>
        <taxon>Candidatus Caccousia</taxon>
    </lineage>
</organism>
<sequence>MAKIRDVYTSDAYYPFLCYCESRGYEEMHDLVRCPFSRLKEEPDITPALVSRIRVTYLAYLKAHPEEFLLEKKKAVAAAARAPKTGLEEAEEKLRAFFKENADRLIHVSEAVKAIAPQKLRRADVAAILDKADWCRLVDNSTYFYCGER</sequence>
<name>A0A9D1DEN2_9FIRM</name>
<protein>
    <submittedName>
        <fullName evidence="1">Uncharacterized protein</fullName>
    </submittedName>
</protein>
<reference evidence="1" key="2">
    <citation type="journal article" date="2021" name="PeerJ">
        <title>Extensive microbial diversity within the chicken gut microbiome revealed by metagenomics and culture.</title>
        <authorList>
            <person name="Gilroy R."/>
            <person name="Ravi A."/>
            <person name="Getino M."/>
            <person name="Pursley I."/>
            <person name="Horton D.L."/>
            <person name="Alikhan N.F."/>
            <person name="Baker D."/>
            <person name="Gharbi K."/>
            <person name="Hall N."/>
            <person name="Watson M."/>
            <person name="Adriaenssens E.M."/>
            <person name="Foster-Nyarko E."/>
            <person name="Jarju S."/>
            <person name="Secka A."/>
            <person name="Antonio M."/>
            <person name="Oren A."/>
            <person name="Chaudhuri R.R."/>
            <person name="La Ragione R."/>
            <person name="Hildebrand F."/>
            <person name="Pallen M.J."/>
        </authorList>
    </citation>
    <scope>NUCLEOTIDE SEQUENCE</scope>
    <source>
        <strain evidence="1">ChiSxjej1B13-7958</strain>
    </source>
</reference>
<comment type="caution">
    <text evidence="1">The sequence shown here is derived from an EMBL/GenBank/DDBJ whole genome shotgun (WGS) entry which is preliminary data.</text>
</comment>
<dbReference type="Proteomes" id="UP000824242">
    <property type="component" value="Unassembled WGS sequence"/>
</dbReference>
<evidence type="ECO:0000313" key="2">
    <source>
        <dbReference type="Proteomes" id="UP000824242"/>
    </source>
</evidence>
<evidence type="ECO:0000313" key="1">
    <source>
        <dbReference type="EMBL" id="HIR47866.1"/>
    </source>
</evidence>
<dbReference type="EMBL" id="DVGZ01000103">
    <property type="protein sequence ID" value="HIR47866.1"/>
    <property type="molecule type" value="Genomic_DNA"/>
</dbReference>
<reference evidence="1" key="1">
    <citation type="submission" date="2020-10" db="EMBL/GenBank/DDBJ databases">
        <authorList>
            <person name="Gilroy R."/>
        </authorList>
    </citation>
    <scope>NUCLEOTIDE SEQUENCE</scope>
    <source>
        <strain evidence="1">ChiSxjej1B13-7958</strain>
    </source>
</reference>
<accession>A0A9D1DEN2</accession>
<gene>
    <name evidence="1" type="ORF">IAB89_09480</name>
</gene>
<proteinExistence type="predicted"/>
<dbReference type="AlphaFoldDB" id="A0A9D1DEN2"/>